<evidence type="ECO:0000313" key="3">
    <source>
        <dbReference type="Proteomes" id="UP000288197"/>
    </source>
</evidence>
<dbReference type="Gene3D" id="1.10.1760.20">
    <property type="match status" value="1"/>
</dbReference>
<keyword evidence="3" id="KW-1185">Reference proteome</keyword>
<feature type="transmembrane region" description="Helical" evidence="1">
    <location>
        <begin position="80"/>
        <end position="98"/>
    </location>
</feature>
<comment type="caution">
    <text evidence="2">The sequence shown here is derived from an EMBL/GenBank/DDBJ whole genome shotgun (WGS) entry which is preliminary data.</text>
</comment>
<evidence type="ECO:0000256" key="1">
    <source>
        <dbReference type="SAM" id="Phobius"/>
    </source>
</evidence>
<organism evidence="2 3">
    <name type="scientific">Vagococcus fluvialis</name>
    <dbReference type="NCBI Taxonomy" id="2738"/>
    <lineage>
        <taxon>Bacteria</taxon>
        <taxon>Bacillati</taxon>
        <taxon>Bacillota</taxon>
        <taxon>Bacilli</taxon>
        <taxon>Lactobacillales</taxon>
        <taxon>Enterococcaceae</taxon>
        <taxon>Vagococcus</taxon>
    </lineage>
</organism>
<feature type="transmembrane region" description="Helical" evidence="1">
    <location>
        <begin position="51"/>
        <end position="74"/>
    </location>
</feature>
<dbReference type="Pfam" id="PF09515">
    <property type="entry name" value="Thia_YuaJ"/>
    <property type="match status" value="1"/>
</dbReference>
<keyword evidence="1" id="KW-0812">Transmembrane</keyword>
<sequence>MNSSGIKVWLEGAIAASFSMALSLIPLDVGIGFSISIGMIPVVIYSFRRGFLPGLASGFIWGLLHILLGKAYILTVSQGLIEYLLAFACAGFAGLYAGKIQTLVKNGETPWMQLLFGVLLGTGIRYIWHFIAGVIFWGQFAAWGLSPVMYSLVINGTNALLTAAATFIVTLLLVKKSPGLVLPK</sequence>
<protein>
    <submittedName>
        <fullName evidence="2">Energy-coupled thiamine transporter ThiT</fullName>
    </submittedName>
</protein>
<dbReference type="GeneID" id="63145965"/>
<accession>A0A369AZ71</accession>
<evidence type="ECO:0000313" key="2">
    <source>
        <dbReference type="EMBL" id="RSU03769.1"/>
    </source>
</evidence>
<proteinExistence type="predicted"/>
<dbReference type="AlphaFoldDB" id="A0A369AZ71"/>
<gene>
    <name evidence="2" type="ORF">CBF32_03615</name>
</gene>
<name>A0A369AZ71_9ENTE</name>
<dbReference type="NCBIfam" id="TIGR02357">
    <property type="entry name" value="ECF_ThiT_YuaJ"/>
    <property type="match status" value="1"/>
</dbReference>
<dbReference type="GO" id="GO:0005886">
    <property type="term" value="C:plasma membrane"/>
    <property type="evidence" value="ECO:0007669"/>
    <property type="project" value="InterPro"/>
</dbReference>
<dbReference type="InterPro" id="IPR012651">
    <property type="entry name" value="Thia_Transptr_ThiT"/>
</dbReference>
<dbReference type="GO" id="GO:0015234">
    <property type="term" value="F:thiamine transmembrane transporter activity"/>
    <property type="evidence" value="ECO:0007669"/>
    <property type="project" value="InterPro"/>
</dbReference>
<feature type="transmembrane region" description="Helical" evidence="1">
    <location>
        <begin position="148"/>
        <end position="174"/>
    </location>
</feature>
<dbReference type="RefSeq" id="WP_114289156.1">
    <property type="nucleotide sequence ID" value="NZ_CP081470.1"/>
</dbReference>
<keyword evidence="1" id="KW-0472">Membrane</keyword>
<dbReference type="Proteomes" id="UP000288197">
    <property type="component" value="Unassembled WGS sequence"/>
</dbReference>
<keyword evidence="1" id="KW-1133">Transmembrane helix</keyword>
<reference evidence="2 3" key="1">
    <citation type="submission" date="2017-05" db="EMBL/GenBank/DDBJ databases">
        <title>Vagococcus spp. assemblies.</title>
        <authorList>
            <person name="Gulvik C.A."/>
        </authorList>
    </citation>
    <scope>NUCLEOTIDE SEQUENCE [LARGE SCALE GENOMIC DNA]</scope>
    <source>
        <strain evidence="2 3">NCFB 2497</strain>
    </source>
</reference>
<feature type="transmembrane region" description="Helical" evidence="1">
    <location>
        <begin position="110"/>
        <end position="128"/>
    </location>
</feature>
<dbReference type="EMBL" id="NGJX01000003">
    <property type="protein sequence ID" value="RSU03769.1"/>
    <property type="molecule type" value="Genomic_DNA"/>
</dbReference>
<feature type="transmembrane region" description="Helical" evidence="1">
    <location>
        <begin position="20"/>
        <end position="44"/>
    </location>
</feature>
<dbReference type="OrthoDB" id="9795813at2"/>